<proteinExistence type="predicted"/>
<evidence type="ECO:0000256" key="2">
    <source>
        <dbReference type="SAM" id="Phobius"/>
    </source>
</evidence>
<comment type="caution">
    <text evidence="3">The sequence shown here is derived from an EMBL/GenBank/DDBJ whole genome shotgun (WGS) entry which is preliminary data.</text>
</comment>
<dbReference type="AlphaFoldDB" id="A0A1C1CWU0"/>
<keyword evidence="2" id="KW-0812">Transmembrane</keyword>
<protein>
    <submittedName>
        <fullName evidence="3">Uncharacterized protein</fullName>
    </submittedName>
</protein>
<dbReference type="VEuPathDB" id="FungiDB:G647_04348"/>
<keyword evidence="2" id="KW-0472">Membrane</keyword>
<dbReference type="OrthoDB" id="5423884at2759"/>
<evidence type="ECO:0000313" key="3">
    <source>
        <dbReference type="EMBL" id="OCT53009.1"/>
    </source>
</evidence>
<evidence type="ECO:0000256" key="1">
    <source>
        <dbReference type="SAM" id="MobiDB-lite"/>
    </source>
</evidence>
<accession>A0A1C1CWU0</accession>
<keyword evidence="4" id="KW-1185">Reference proteome</keyword>
<feature type="transmembrane region" description="Helical" evidence="2">
    <location>
        <begin position="42"/>
        <end position="65"/>
    </location>
</feature>
<reference evidence="4" key="1">
    <citation type="submission" date="2015-07" db="EMBL/GenBank/DDBJ databases">
        <authorList>
            <person name="Teixeira M.M."/>
            <person name="Souza R.C."/>
            <person name="Almeida L.G."/>
            <person name="Vicente V.A."/>
            <person name="de Hoog S."/>
            <person name="Bocca A.L."/>
            <person name="de Almeida S.R."/>
            <person name="Vasconcelos A.T."/>
            <person name="Felipe M.S."/>
        </authorList>
    </citation>
    <scope>NUCLEOTIDE SEQUENCE [LARGE SCALE GENOMIC DNA]</scope>
    <source>
        <strain evidence="4">KSF</strain>
    </source>
</reference>
<sequence>MDSFQAFDFAASGAAALAKRQRGILAIPTTYLGLNSGPSPGILTAIVVGAVGGFLLIVYVIYAIATFGSGVFSRKTTVVEEDVVHHRASSSGRRRRSRGYQEEVFVERRTSRRPASSRIRETSRGDVEGEHDAPRVEHLMGGFYLARRHDFLENEDGAYRIVGCTHDSLISLTLWDDTGG</sequence>
<evidence type="ECO:0000313" key="4">
    <source>
        <dbReference type="Proteomes" id="UP000094526"/>
    </source>
</evidence>
<keyword evidence="2" id="KW-1133">Transmembrane helix</keyword>
<dbReference type="VEuPathDB" id="FungiDB:CLCR_10832"/>
<feature type="region of interest" description="Disordered" evidence="1">
    <location>
        <begin position="111"/>
        <end position="132"/>
    </location>
</feature>
<name>A0A1C1CWU0_9EURO</name>
<dbReference type="Proteomes" id="UP000094526">
    <property type="component" value="Unassembled WGS sequence"/>
</dbReference>
<dbReference type="EMBL" id="LGRB01000008">
    <property type="protein sequence ID" value="OCT53009.1"/>
    <property type="molecule type" value="Genomic_DNA"/>
</dbReference>
<gene>
    <name evidence="3" type="ORF">CLCR_10832</name>
</gene>
<feature type="compositionally biased region" description="Basic and acidic residues" evidence="1">
    <location>
        <begin position="118"/>
        <end position="132"/>
    </location>
</feature>
<organism evidence="3 4">
    <name type="scientific">Cladophialophora carrionii</name>
    <dbReference type="NCBI Taxonomy" id="86049"/>
    <lineage>
        <taxon>Eukaryota</taxon>
        <taxon>Fungi</taxon>
        <taxon>Dikarya</taxon>
        <taxon>Ascomycota</taxon>
        <taxon>Pezizomycotina</taxon>
        <taxon>Eurotiomycetes</taxon>
        <taxon>Chaetothyriomycetidae</taxon>
        <taxon>Chaetothyriales</taxon>
        <taxon>Herpotrichiellaceae</taxon>
        <taxon>Cladophialophora</taxon>
    </lineage>
</organism>